<protein>
    <submittedName>
        <fullName evidence="3">Uncharacterized protein</fullName>
    </submittedName>
</protein>
<feature type="region of interest" description="Disordered" evidence="1">
    <location>
        <begin position="1"/>
        <end position="48"/>
    </location>
</feature>
<organism evidence="2 3">
    <name type="scientific">Romanomermis culicivorax</name>
    <name type="common">Nematode worm</name>
    <dbReference type="NCBI Taxonomy" id="13658"/>
    <lineage>
        <taxon>Eukaryota</taxon>
        <taxon>Metazoa</taxon>
        <taxon>Ecdysozoa</taxon>
        <taxon>Nematoda</taxon>
        <taxon>Enoplea</taxon>
        <taxon>Dorylaimia</taxon>
        <taxon>Mermithida</taxon>
        <taxon>Mermithoidea</taxon>
        <taxon>Mermithidae</taxon>
        <taxon>Romanomermis</taxon>
    </lineage>
</organism>
<sequence length="103" mass="11547">MRRQMNIRGGSTSRPCTGRPPNIYPNRLMAFPGSSSTTSTGSSKMPPKAVIVKDQRDFGNKEYVASMIRDIVQVLFRLELKHVANEETLASPKSRNDFEAVFE</sequence>
<evidence type="ECO:0000313" key="3">
    <source>
        <dbReference type="WBParaSite" id="nRc.2.0.1.t09551-RA"/>
    </source>
</evidence>
<name>A0A915I6Q8_ROMCU</name>
<dbReference type="AlphaFoldDB" id="A0A915I6Q8"/>
<dbReference type="Proteomes" id="UP000887565">
    <property type="component" value="Unplaced"/>
</dbReference>
<reference evidence="3" key="1">
    <citation type="submission" date="2022-11" db="UniProtKB">
        <authorList>
            <consortium name="WormBaseParasite"/>
        </authorList>
    </citation>
    <scope>IDENTIFICATION</scope>
</reference>
<dbReference type="WBParaSite" id="nRc.2.0.1.t09551-RA">
    <property type="protein sequence ID" value="nRc.2.0.1.t09551-RA"/>
    <property type="gene ID" value="nRc.2.0.1.g09551"/>
</dbReference>
<keyword evidence="2" id="KW-1185">Reference proteome</keyword>
<evidence type="ECO:0000313" key="2">
    <source>
        <dbReference type="Proteomes" id="UP000887565"/>
    </source>
</evidence>
<proteinExistence type="predicted"/>
<evidence type="ECO:0000256" key="1">
    <source>
        <dbReference type="SAM" id="MobiDB-lite"/>
    </source>
</evidence>
<feature type="compositionally biased region" description="Low complexity" evidence="1">
    <location>
        <begin position="33"/>
        <end position="43"/>
    </location>
</feature>
<accession>A0A915I6Q8</accession>